<sequence length="313" mass="34541">MTATLPPRVDDATIPIRIREVARKRRSITPGRRVFMVVNAVILIAFALACLLPFVNVLASSLATPGELATRPFILWPETFSLDAYRYILSTPTIFRALGVSAIVTIGGTLISLILTAFMAYALSKKHLKGRRVINFLVLFTMLFSGGMIPTFIVVKNLGLIDSLWSLIIPVAINAFNFVIMRSFFQGIPESLEEAARIDGCSELGVFWRIVLPLSLASIATIGLFYAVYYWNTYQSAILYINSSEQWPIQVLLRQIVIVASGMNADDSAVEVVPPAQSVRMAVIFVATLPMLIVYPFVQRYFVKGALVGSIKG</sequence>
<comment type="caution">
    <text evidence="9">The sequence shown here is derived from an EMBL/GenBank/DDBJ whole genome shotgun (WGS) entry which is preliminary data.</text>
</comment>
<gene>
    <name evidence="9" type="primary">araQ_20</name>
    <name evidence="9" type="ORF">RS84_01974</name>
</gene>
<evidence type="ECO:0000313" key="9">
    <source>
        <dbReference type="EMBL" id="KJL47185.1"/>
    </source>
</evidence>
<evidence type="ECO:0000256" key="7">
    <source>
        <dbReference type="RuleBase" id="RU363032"/>
    </source>
</evidence>
<dbReference type="Pfam" id="PF00528">
    <property type="entry name" value="BPD_transp_1"/>
    <property type="match status" value="1"/>
</dbReference>
<keyword evidence="2 7" id="KW-0813">Transport</keyword>
<feature type="domain" description="ABC transmembrane type-1" evidence="8">
    <location>
        <begin position="98"/>
        <end position="298"/>
    </location>
</feature>
<dbReference type="EMBL" id="JYJB01000009">
    <property type="protein sequence ID" value="KJL47185.1"/>
    <property type="molecule type" value="Genomic_DNA"/>
</dbReference>
<feature type="transmembrane region" description="Helical" evidence="7">
    <location>
        <begin position="34"/>
        <end position="55"/>
    </location>
</feature>
<organism evidence="9 10">
    <name type="scientific">Microbacterium hydrocarbonoxydans</name>
    <dbReference type="NCBI Taxonomy" id="273678"/>
    <lineage>
        <taxon>Bacteria</taxon>
        <taxon>Bacillati</taxon>
        <taxon>Actinomycetota</taxon>
        <taxon>Actinomycetes</taxon>
        <taxon>Micrococcales</taxon>
        <taxon>Microbacteriaceae</taxon>
        <taxon>Microbacterium</taxon>
    </lineage>
</organism>
<dbReference type="STRING" id="273678.RS84_01974"/>
<feature type="transmembrane region" description="Helical" evidence="7">
    <location>
        <begin position="94"/>
        <end position="121"/>
    </location>
</feature>
<feature type="transmembrane region" description="Helical" evidence="7">
    <location>
        <begin position="279"/>
        <end position="298"/>
    </location>
</feature>
<dbReference type="PATRIC" id="fig|273678.4.peg.1974"/>
<evidence type="ECO:0000256" key="4">
    <source>
        <dbReference type="ARBA" id="ARBA00022692"/>
    </source>
</evidence>
<keyword evidence="10" id="KW-1185">Reference proteome</keyword>
<dbReference type="InterPro" id="IPR035906">
    <property type="entry name" value="MetI-like_sf"/>
</dbReference>
<dbReference type="GO" id="GO:0055085">
    <property type="term" value="P:transmembrane transport"/>
    <property type="evidence" value="ECO:0007669"/>
    <property type="project" value="InterPro"/>
</dbReference>
<dbReference type="PANTHER" id="PTHR43744:SF9">
    <property type="entry name" value="POLYGALACTURONAN_RHAMNOGALACTURONAN TRANSPORT SYSTEM PERMEASE PROTEIN YTCP"/>
    <property type="match status" value="1"/>
</dbReference>
<dbReference type="SUPFAM" id="SSF161098">
    <property type="entry name" value="MetI-like"/>
    <property type="match status" value="1"/>
</dbReference>
<protein>
    <submittedName>
        <fullName evidence="9">L-arabinose transport system permease protein AraQ</fullName>
    </submittedName>
</protein>
<comment type="similarity">
    <text evidence="7">Belongs to the binding-protein-dependent transport system permease family.</text>
</comment>
<keyword evidence="3" id="KW-1003">Cell membrane</keyword>
<dbReference type="Gene3D" id="1.10.3720.10">
    <property type="entry name" value="MetI-like"/>
    <property type="match status" value="1"/>
</dbReference>
<reference evidence="9 10" key="1">
    <citation type="submission" date="2015-02" db="EMBL/GenBank/DDBJ databases">
        <title>Draft genome sequences of ten Microbacterium spp. with emphasis on heavy metal contaminated environments.</title>
        <authorList>
            <person name="Corretto E."/>
        </authorList>
    </citation>
    <scope>NUCLEOTIDE SEQUENCE [LARGE SCALE GENOMIC DNA]</scope>
    <source>
        <strain evidence="9 10">SA35</strain>
    </source>
</reference>
<keyword evidence="5 7" id="KW-1133">Transmembrane helix</keyword>
<evidence type="ECO:0000256" key="2">
    <source>
        <dbReference type="ARBA" id="ARBA00022448"/>
    </source>
</evidence>
<dbReference type="Proteomes" id="UP000033900">
    <property type="component" value="Unassembled WGS sequence"/>
</dbReference>
<dbReference type="RefSeq" id="WP_082062133.1">
    <property type="nucleotide sequence ID" value="NZ_CP158847.1"/>
</dbReference>
<dbReference type="PANTHER" id="PTHR43744">
    <property type="entry name" value="ABC TRANSPORTER PERMEASE PROTEIN MG189-RELATED-RELATED"/>
    <property type="match status" value="1"/>
</dbReference>
<proteinExistence type="inferred from homology"/>
<dbReference type="CDD" id="cd06261">
    <property type="entry name" value="TM_PBP2"/>
    <property type="match status" value="1"/>
</dbReference>
<evidence type="ECO:0000256" key="3">
    <source>
        <dbReference type="ARBA" id="ARBA00022475"/>
    </source>
</evidence>
<dbReference type="OrthoDB" id="2063054at2"/>
<evidence type="ECO:0000259" key="8">
    <source>
        <dbReference type="PROSITE" id="PS50928"/>
    </source>
</evidence>
<evidence type="ECO:0000256" key="5">
    <source>
        <dbReference type="ARBA" id="ARBA00022989"/>
    </source>
</evidence>
<feature type="transmembrane region" description="Helical" evidence="7">
    <location>
        <begin position="133"/>
        <end position="155"/>
    </location>
</feature>
<comment type="subcellular location">
    <subcellularLocation>
        <location evidence="1 7">Cell membrane</location>
        <topology evidence="1 7">Multi-pass membrane protein</topology>
    </subcellularLocation>
</comment>
<dbReference type="GO" id="GO:0005886">
    <property type="term" value="C:plasma membrane"/>
    <property type="evidence" value="ECO:0007669"/>
    <property type="project" value="UniProtKB-SubCell"/>
</dbReference>
<name>A0A0M2HQH5_9MICO</name>
<evidence type="ECO:0000256" key="1">
    <source>
        <dbReference type="ARBA" id="ARBA00004651"/>
    </source>
</evidence>
<evidence type="ECO:0000256" key="6">
    <source>
        <dbReference type="ARBA" id="ARBA00023136"/>
    </source>
</evidence>
<feature type="transmembrane region" description="Helical" evidence="7">
    <location>
        <begin position="167"/>
        <end position="185"/>
    </location>
</feature>
<dbReference type="InterPro" id="IPR000515">
    <property type="entry name" value="MetI-like"/>
</dbReference>
<evidence type="ECO:0000313" key="10">
    <source>
        <dbReference type="Proteomes" id="UP000033900"/>
    </source>
</evidence>
<accession>A0A0M2HQH5</accession>
<dbReference type="AlphaFoldDB" id="A0A0M2HQH5"/>
<keyword evidence="6 7" id="KW-0472">Membrane</keyword>
<dbReference type="PROSITE" id="PS50928">
    <property type="entry name" value="ABC_TM1"/>
    <property type="match status" value="1"/>
</dbReference>
<keyword evidence="4 7" id="KW-0812">Transmembrane</keyword>
<feature type="transmembrane region" description="Helical" evidence="7">
    <location>
        <begin position="206"/>
        <end position="231"/>
    </location>
</feature>